<dbReference type="VEuPathDB" id="FungiDB:PV08_11306"/>
<dbReference type="HOGENOM" id="CLU_011098_1_0_1"/>
<dbReference type="GO" id="GO:0000127">
    <property type="term" value="C:transcription factor TFIIIC complex"/>
    <property type="evidence" value="ECO:0007669"/>
    <property type="project" value="InterPro"/>
</dbReference>
<evidence type="ECO:0000259" key="2">
    <source>
        <dbReference type="Pfam" id="PF12657"/>
    </source>
</evidence>
<dbReference type="Pfam" id="PF12657">
    <property type="entry name" value="TFIIIC_delta"/>
    <property type="match status" value="2"/>
</dbReference>
<evidence type="ECO:0000313" key="5">
    <source>
        <dbReference type="Proteomes" id="UP000053328"/>
    </source>
</evidence>
<gene>
    <name evidence="4" type="ORF">PV08_11306</name>
</gene>
<dbReference type="Pfam" id="PF12660">
    <property type="entry name" value="zf-TFIIIC"/>
    <property type="match status" value="1"/>
</dbReference>
<dbReference type="InterPro" id="IPR024761">
    <property type="entry name" value="TFIIIC_delta_N"/>
</dbReference>
<feature type="domain" description="Transcription factor IIIC 90kDa subunit N-terminal" evidence="2">
    <location>
        <begin position="298"/>
        <end position="390"/>
    </location>
</feature>
<name>A0A0D2BG52_9EURO</name>
<evidence type="ECO:0000313" key="4">
    <source>
        <dbReference type="EMBL" id="KIW10344.1"/>
    </source>
</evidence>
<dbReference type="GO" id="GO:0004402">
    <property type="term" value="F:histone acetyltransferase activity"/>
    <property type="evidence" value="ECO:0007669"/>
    <property type="project" value="InterPro"/>
</dbReference>
<keyword evidence="5" id="KW-1185">Reference proteome</keyword>
<dbReference type="InterPro" id="IPR044230">
    <property type="entry name" value="GTF3C4"/>
</dbReference>
<dbReference type="Proteomes" id="UP000053328">
    <property type="component" value="Unassembled WGS sequence"/>
</dbReference>
<dbReference type="AlphaFoldDB" id="A0A0D2BG52"/>
<dbReference type="RefSeq" id="XP_016230560.1">
    <property type="nucleotide sequence ID" value="XM_016385616.1"/>
</dbReference>
<dbReference type="GeneID" id="27338389"/>
<protein>
    <recommendedName>
        <fullName evidence="6">Transcription factor IIIC putative zinc-finger domain-containing protein</fullName>
    </recommendedName>
</protein>
<sequence length="573" mass="63443">MADTPGQLEPIDLRYWPTCENALSWSSEGLAVATGETVQILTPIDSSGSQGLLKDLQWRKTTIPANQFQEAEWAHVPMAPIRQFSIGEELSDSTITSLAWSPPGLGPHRRNVLAILTSNLVLSFWEGYGKLDQWKRTAVVNQHLSSEADSDKPNQLAKQREERRIRAFCWIPPIKTHSSMKWGQHLLAVVDDSDTISLFRVAKKESSKLGCWSFELLGQHVSEHVTPVYINGGGLASVLSASSRVSSMKASKIQENSAATPKAFNFRLDLLRANGRVSKALSISVQLVLPDIDHRDNTSHGTSVSFQTSQRRPESDQNHGVSEMDFEAALRKPRSEFDSRFSLSGKIRTRFYGISLSPDKTRAAACVSLHPSEMIEAVMPATQHTLIVFSDTKYPANAPEPEKADMVVLEELLSFTSSTDSSLIRSDLDQKIVRIAISLTMSDPARFQKFTDWAKLMSNRLADAQHEDRMALDKEMEVATGSGLLDQEKCEVCSAPITFSDTVSARCGNGHQFSRCNISLIAIQEPGISKYCAKCGRQFLDISSLKLPNGPSLTRALFDEFDVCPYCQGKFRG</sequence>
<feature type="domain" description="Transcription factor IIIC putative zinc-finger" evidence="3">
    <location>
        <begin position="487"/>
        <end position="571"/>
    </location>
</feature>
<dbReference type="InterPro" id="IPR024764">
    <property type="entry name" value="TFIIIC_Znf"/>
</dbReference>
<evidence type="ECO:0000256" key="1">
    <source>
        <dbReference type="SAM" id="MobiDB-lite"/>
    </source>
</evidence>
<dbReference type="GO" id="GO:0006384">
    <property type="term" value="P:transcription initiation at RNA polymerase III promoter"/>
    <property type="evidence" value="ECO:0007669"/>
    <property type="project" value="InterPro"/>
</dbReference>
<dbReference type="OrthoDB" id="6021743at2759"/>
<dbReference type="STRING" id="91928.A0A0D2BG52"/>
<accession>A0A0D2BG52</accession>
<proteinExistence type="predicted"/>
<reference evidence="4 5" key="1">
    <citation type="submission" date="2015-01" db="EMBL/GenBank/DDBJ databases">
        <title>The Genome Sequence of Exophiala spinifera CBS89968.</title>
        <authorList>
            <consortium name="The Broad Institute Genomics Platform"/>
            <person name="Cuomo C."/>
            <person name="de Hoog S."/>
            <person name="Gorbushina A."/>
            <person name="Stielow B."/>
            <person name="Teixiera M."/>
            <person name="Abouelleil A."/>
            <person name="Chapman S.B."/>
            <person name="Priest M."/>
            <person name="Young S.K."/>
            <person name="Wortman J."/>
            <person name="Nusbaum C."/>
            <person name="Birren B."/>
        </authorList>
    </citation>
    <scope>NUCLEOTIDE SEQUENCE [LARGE SCALE GENOMIC DNA]</scope>
    <source>
        <strain evidence="4 5">CBS 89968</strain>
    </source>
</reference>
<feature type="compositionally biased region" description="Polar residues" evidence="1">
    <location>
        <begin position="299"/>
        <end position="310"/>
    </location>
</feature>
<dbReference type="PANTHER" id="PTHR15496">
    <property type="entry name" value="GENERAL TRANSCRIPTION FACTOR 3C POLYPEPTIDE 4 FAMILY"/>
    <property type="match status" value="1"/>
</dbReference>
<feature type="region of interest" description="Disordered" evidence="1">
    <location>
        <begin position="298"/>
        <end position="321"/>
    </location>
</feature>
<feature type="domain" description="Transcription factor IIIC 90kDa subunit N-terminal" evidence="2">
    <location>
        <begin position="25"/>
        <end position="255"/>
    </location>
</feature>
<organism evidence="4 5">
    <name type="scientific">Exophiala spinifera</name>
    <dbReference type="NCBI Taxonomy" id="91928"/>
    <lineage>
        <taxon>Eukaryota</taxon>
        <taxon>Fungi</taxon>
        <taxon>Dikarya</taxon>
        <taxon>Ascomycota</taxon>
        <taxon>Pezizomycotina</taxon>
        <taxon>Eurotiomycetes</taxon>
        <taxon>Chaetothyriomycetidae</taxon>
        <taxon>Chaetothyriales</taxon>
        <taxon>Herpotrichiellaceae</taxon>
        <taxon>Exophiala</taxon>
    </lineage>
</organism>
<evidence type="ECO:0008006" key="6">
    <source>
        <dbReference type="Google" id="ProtNLM"/>
    </source>
</evidence>
<evidence type="ECO:0000259" key="3">
    <source>
        <dbReference type="Pfam" id="PF12660"/>
    </source>
</evidence>
<dbReference type="PANTHER" id="PTHR15496:SF2">
    <property type="entry name" value="GENERAL TRANSCRIPTION FACTOR 3C POLYPEPTIDE 4"/>
    <property type="match status" value="1"/>
</dbReference>
<dbReference type="EMBL" id="KN847500">
    <property type="protein sequence ID" value="KIW10344.1"/>
    <property type="molecule type" value="Genomic_DNA"/>
</dbReference>